<dbReference type="Proteomes" id="UP000254771">
    <property type="component" value="Unassembled WGS sequence"/>
</dbReference>
<sequence>MDINLADVTIHVDENLDKATLDQLQSSFRQKDGVVSVHVDERRPHLFLLEYNPALVSGQDLLSITQFQGLHAELVGL</sequence>
<organism evidence="1 2">
    <name type="scientific">endosymbiont of Escarpia spicata</name>
    <dbReference type="NCBI Taxonomy" id="2200908"/>
    <lineage>
        <taxon>Bacteria</taxon>
        <taxon>Pseudomonadati</taxon>
        <taxon>Pseudomonadota</taxon>
        <taxon>Gammaproteobacteria</taxon>
        <taxon>sulfur-oxidizing symbionts</taxon>
    </lineage>
</organism>
<comment type="caution">
    <text evidence="1">The sequence shown here is derived from an EMBL/GenBank/DDBJ whole genome shotgun (WGS) entry which is preliminary data.</text>
</comment>
<protein>
    <submittedName>
        <fullName evidence="1">ATP-binding protein</fullName>
    </submittedName>
</protein>
<dbReference type="GO" id="GO:0005524">
    <property type="term" value="F:ATP binding"/>
    <property type="evidence" value="ECO:0007669"/>
    <property type="project" value="UniProtKB-KW"/>
</dbReference>
<dbReference type="AlphaFoldDB" id="A0A370DR95"/>
<dbReference type="EMBL" id="QFXE01000005">
    <property type="protein sequence ID" value="RDH87619.1"/>
    <property type="molecule type" value="Genomic_DNA"/>
</dbReference>
<reference evidence="1 2" key="1">
    <citation type="journal article" date="2018" name="ISME J.">
        <title>Endosymbiont genomes yield clues of tubeworm success.</title>
        <authorList>
            <person name="Li Y."/>
            <person name="Liles M.R."/>
            <person name="Halanych K.M."/>
        </authorList>
    </citation>
    <scope>NUCLEOTIDE SEQUENCE [LARGE SCALE GENOMIC DNA]</scope>
    <source>
        <strain evidence="1">A1462</strain>
    </source>
</reference>
<keyword evidence="2" id="KW-1185">Reference proteome</keyword>
<keyword evidence="1" id="KW-0547">Nucleotide-binding</keyword>
<accession>A0A370DR95</accession>
<gene>
    <name evidence="1" type="ORF">DIZ78_03375</name>
</gene>
<proteinExistence type="predicted"/>
<evidence type="ECO:0000313" key="2">
    <source>
        <dbReference type="Proteomes" id="UP000254771"/>
    </source>
</evidence>
<evidence type="ECO:0000313" key="1">
    <source>
        <dbReference type="EMBL" id="RDH87619.1"/>
    </source>
</evidence>
<keyword evidence="1" id="KW-0067">ATP-binding</keyword>
<name>A0A370DR95_9GAMM</name>